<dbReference type="GO" id="GO:0005737">
    <property type="term" value="C:cytoplasm"/>
    <property type="evidence" value="ECO:0007669"/>
    <property type="project" value="UniProtKB-SubCell"/>
</dbReference>
<dbReference type="SUPFAM" id="SSF53623">
    <property type="entry name" value="MurD-like peptide ligases, catalytic domain"/>
    <property type="match status" value="1"/>
</dbReference>
<accession>A0A936NEI7</accession>
<dbReference type="PROSITE" id="PS01011">
    <property type="entry name" value="FOLYLPOLYGLU_SYNT_1"/>
    <property type="match status" value="1"/>
</dbReference>
<gene>
    <name evidence="10" type="ORF">IPN02_18950</name>
</gene>
<dbReference type="GO" id="GO:0008360">
    <property type="term" value="P:regulation of cell shape"/>
    <property type="evidence" value="ECO:0007669"/>
    <property type="project" value="InterPro"/>
</dbReference>
<dbReference type="SUPFAM" id="SSF53244">
    <property type="entry name" value="MurD-like peptide ligases, peptide-binding domain"/>
    <property type="match status" value="1"/>
</dbReference>
<evidence type="ECO:0000256" key="4">
    <source>
        <dbReference type="ARBA" id="ARBA00022598"/>
    </source>
</evidence>
<dbReference type="InterPro" id="IPR005762">
    <property type="entry name" value="MurD"/>
</dbReference>
<keyword evidence="5" id="KW-0132">Cell division</keyword>
<dbReference type="GO" id="GO:0005524">
    <property type="term" value="F:ATP binding"/>
    <property type="evidence" value="ECO:0007669"/>
    <property type="project" value="UniProtKB-KW"/>
</dbReference>
<dbReference type="GO" id="GO:0051301">
    <property type="term" value="P:cell division"/>
    <property type="evidence" value="ECO:0007669"/>
    <property type="project" value="UniProtKB-KW"/>
</dbReference>
<dbReference type="GO" id="GO:0008764">
    <property type="term" value="F:UDP-N-acetylmuramoylalanine-D-glutamate ligase activity"/>
    <property type="evidence" value="ECO:0007669"/>
    <property type="project" value="InterPro"/>
</dbReference>
<dbReference type="InterPro" id="IPR036565">
    <property type="entry name" value="Mur-like_cat_sf"/>
</dbReference>
<evidence type="ECO:0000256" key="8">
    <source>
        <dbReference type="ARBA" id="ARBA00023306"/>
    </source>
</evidence>
<proteinExistence type="predicted"/>
<feature type="domain" description="Mur ligase central" evidence="9">
    <location>
        <begin position="122"/>
        <end position="225"/>
    </location>
</feature>
<evidence type="ECO:0000256" key="5">
    <source>
        <dbReference type="ARBA" id="ARBA00022618"/>
    </source>
</evidence>
<name>A0A936NEI7_9ACTN</name>
<evidence type="ECO:0000313" key="11">
    <source>
        <dbReference type="Proteomes" id="UP000727993"/>
    </source>
</evidence>
<dbReference type="Pfam" id="PF08245">
    <property type="entry name" value="Mur_ligase_M"/>
    <property type="match status" value="1"/>
</dbReference>
<keyword evidence="6" id="KW-0547">Nucleotide-binding</keyword>
<dbReference type="AlphaFoldDB" id="A0A936NEI7"/>
<keyword evidence="7" id="KW-0067">ATP-binding</keyword>
<dbReference type="GO" id="GO:0004326">
    <property type="term" value="F:tetrahydrofolylpolyglutamate synthase activity"/>
    <property type="evidence" value="ECO:0007669"/>
    <property type="project" value="InterPro"/>
</dbReference>
<keyword evidence="8" id="KW-0131">Cell cycle</keyword>
<dbReference type="InterPro" id="IPR013221">
    <property type="entry name" value="Mur_ligase_cen"/>
</dbReference>
<dbReference type="InterPro" id="IPR018109">
    <property type="entry name" value="Folylpolyglutamate_synth_CS"/>
</dbReference>
<dbReference type="EMBL" id="JADJZA010000011">
    <property type="protein sequence ID" value="MBK9298865.1"/>
    <property type="molecule type" value="Genomic_DNA"/>
</dbReference>
<protein>
    <recommendedName>
        <fullName evidence="9">Mur ligase central domain-containing protein</fullName>
    </recommendedName>
</protein>
<organism evidence="10 11">
    <name type="scientific">Candidatus Neomicrothrix subdominans</name>
    <dbReference type="NCBI Taxonomy" id="2954438"/>
    <lineage>
        <taxon>Bacteria</taxon>
        <taxon>Bacillati</taxon>
        <taxon>Actinomycetota</taxon>
        <taxon>Acidimicrobiia</taxon>
        <taxon>Acidimicrobiales</taxon>
        <taxon>Microthrixaceae</taxon>
        <taxon>Candidatus Neomicrothrix</taxon>
    </lineage>
</organism>
<keyword evidence="4" id="KW-0436">Ligase</keyword>
<evidence type="ECO:0000256" key="3">
    <source>
        <dbReference type="ARBA" id="ARBA00022490"/>
    </source>
</evidence>
<evidence type="ECO:0000259" key="9">
    <source>
        <dbReference type="Pfam" id="PF08245"/>
    </source>
</evidence>
<dbReference type="PANTHER" id="PTHR43692">
    <property type="entry name" value="UDP-N-ACETYLMURAMOYLALANINE--D-GLUTAMATE LIGASE"/>
    <property type="match status" value="1"/>
</dbReference>
<comment type="subcellular location">
    <subcellularLocation>
        <location evidence="1">Cytoplasm</location>
    </subcellularLocation>
</comment>
<dbReference type="InterPro" id="IPR036615">
    <property type="entry name" value="Mur_ligase_C_dom_sf"/>
</dbReference>
<comment type="pathway">
    <text evidence="2">Cell wall biogenesis; peptidoglycan biosynthesis.</text>
</comment>
<evidence type="ECO:0000256" key="1">
    <source>
        <dbReference type="ARBA" id="ARBA00004496"/>
    </source>
</evidence>
<keyword evidence="3" id="KW-0963">Cytoplasm</keyword>
<sequence>MRLDDLAGATVLVLGLGIDNLAALDAVLAAGPGRVLAAVDDPDAASVADRDRLGALDIVLIAAEDAIDAGREAGAPLIVLRAPGYPRRGEVCTRLEDAGAVFTTAVDLWIGTHGAARPIVAITGTKGKSTVTALLDSLLDLLGIEHLMGGNIGLAIWAEAPNPPPGVPAVIEVSSYMAADAHHAPTIGVLTSLDADHLTWHGSIERYRSDKLRLFSGGEQPPQVVLVDGGDPVALEAIGRTGLPVQAVDPDDGIASAAGARLAERGFPRHLGSNLALAAAAAERLCGLLGIDDVPLGRALTELADHYVALPSRHATIGEHRGVRYIDDALASNPFAAAAALDAVGEVPVTWLIGGQSREVSLGPMAAALALRRSPTLLLGLPDTGEAWCAQMAGPSGSLGSSGSSGTGVGDTAAQPVGLETVAVADVGEAVRIAATRTPEDGVVLFAPGAPTPSRLGTYHERAADFAAAFAALSGG</sequence>
<evidence type="ECO:0000256" key="7">
    <source>
        <dbReference type="ARBA" id="ARBA00022840"/>
    </source>
</evidence>
<reference evidence="10 11" key="1">
    <citation type="submission" date="2020-10" db="EMBL/GenBank/DDBJ databases">
        <title>Connecting structure to function with the recovery of over 1000 high-quality activated sludge metagenome-assembled genomes encoding full-length rRNA genes using long-read sequencing.</title>
        <authorList>
            <person name="Singleton C.M."/>
            <person name="Petriglieri F."/>
            <person name="Kristensen J.M."/>
            <person name="Kirkegaard R.H."/>
            <person name="Michaelsen T.Y."/>
            <person name="Andersen M.H."/>
            <person name="Karst S.M."/>
            <person name="Dueholm M.S."/>
            <person name="Nielsen P.H."/>
            <person name="Albertsen M."/>
        </authorList>
    </citation>
    <scope>NUCLEOTIDE SEQUENCE [LARGE SCALE GENOMIC DNA]</scope>
    <source>
        <strain evidence="10">Lyne_18-Q3-R50-59_MAXAC.006</strain>
    </source>
</reference>
<evidence type="ECO:0000256" key="6">
    <source>
        <dbReference type="ARBA" id="ARBA00022741"/>
    </source>
</evidence>
<evidence type="ECO:0000313" key="10">
    <source>
        <dbReference type="EMBL" id="MBK9298865.1"/>
    </source>
</evidence>
<dbReference type="PANTHER" id="PTHR43692:SF1">
    <property type="entry name" value="UDP-N-ACETYLMURAMOYLALANINE--D-GLUTAMATE LIGASE"/>
    <property type="match status" value="1"/>
</dbReference>
<dbReference type="Gene3D" id="3.40.1190.10">
    <property type="entry name" value="Mur-like, catalytic domain"/>
    <property type="match status" value="1"/>
</dbReference>
<comment type="caution">
    <text evidence="10">The sequence shown here is derived from an EMBL/GenBank/DDBJ whole genome shotgun (WGS) entry which is preliminary data.</text>
</comment>
<dbReference type="Proteomes" id="UP000727993">
    <property type="component" value="Unassembled WGS sequence"/>
</dbReference>
<evidence type="ECO:0000256" key="2">
    <source>
        <dbReference type="ARBA" id="ARBA00004752"/>
    </source>
</evidence>
<dbReference type="Gene3D" id="3.90.190.20">
    <property type="entry name" value="Mur ligase, C-terminal domain"/>
    <property type="match status" value="1"/>
</dbReference>